<name>A0A850XPV6_PIACA</name>
<dbReference type="GO" id="GO:0098793">
    <property type="term" value="C:presynapse"/>
    <property type="evidence" value="ECO:0007669"/>
    <property type="project" value="GOC"/>
</dbReference>
<dbReference type="Gene3D" id="1.20.5.110">
    <property type="match status" value="2"/>
</dbReference>
<keyword evidence="3" id="KW-0677">Repeat</keyword>
<keyword evidence="2" id="KW-0771">Synaptosome</keyword>
<dbReference type="InterPro" id="IPR000727">
    <property type="entry name" value="T_SNARE_dom"/>
</dbReference>
<dbReference type="GO" id="GO:0031201">
    <property type="term" value="C:SNARE complex"/>
    <property type="evidence" value="ECO:0007669"/>
    <property type="project" value="TreeGrafter"/>
</dbReference>
<evidence type="ECO:0000259" key="9">
    <source>
        <dbReference type="PROSITE" id="PS50192"/>
    </source>
</evidence>
<evidence type="ECO:0000256" key="5">
    <source>
        <dbReference type="ARBA" id="ARBA00023054"/>
    </source>
</evidence>
<comment type="caution">
    <text evidence="10">The sequence shown here is derived from an EMBL/GenBank/DDBJ whole genome shotgun (WGS) entry which is preliminary data.</text>
</comment>
<protein>
    <recommendedName>
        <fullName evidence="7">Synaptosomal-associated protein</fullName>
    </recommendedName>
</protein>
<keyword evidence="4" id="KW-0770">Synapse</keyword>
<dbReference type="SUPFAM" id="SSF58038">
    <property type="entry name" value="SNARE fusion complex"/>
    <property type="match status" value="2"/>
</dbReference>
<dbReference type="InterPro" id="IPR000928">
    <property type="entry name" value="SNAP-25_dom"/>
</dbReference>
<keyword evidence="5 8" id="KW-0175">Coiled coil</keyword>
<dbReference type="GO" id="GO:0031629">
    <property type="term" value="P:synaptic vesicle fusion to presynaptic active zone membrane"/>
    <property type="evidence" value="ECO:0007669"/>
    <property type="project" value="TreeGrafter"/>
</dbReference>
<dbReference type="GO" id="GO:0005484">
    <property type="term" value="F:SNAP receptor activity"/>
    <property type="evidence" value="ECO:0007669"/>
    <property type="project" value="TreeGrafter"/>
</dbReference>
<comment type="subcellular location">
    <subcellularLocation>
        <location evidence="6">Synapse</location>
        <location evidence="6">Synaptosome</location>
    </subcellularLocation>
</comment>
<evidence type="ECO:0000256" key="7">
    <source>
        <dbReference type="RuleBase" id="RU003496"/>
    </source>
</evidence>
<accession>A0A850XPV6</accession>
<evidence type="ECO:0000256" key="2">
    <source>
        <dbReference type="ARBA" id="ARBA00022599"/>
    </source>
</evidence>
<dbReference type="FunFam" id="1.20.5.110:FF:000018">
    <property type="entry name" value="Synaptosomal-associated protein"/>
    <property type="match status" value="1"/>
</dbReference>
<evidence type="ECO:0000256" key="1">
    <source>
        <dbReference type="ARBA" id="ARBA00009480"/>
    </source>
</evidence>
<sequence>LQSQDVGIKTITMLDEQGEQLNRIEEGMDQINKDMREAEKTLTELNKCCGLCVCPCNSRTKNFEASKAYRATWGDGTENSADHVISVQPTSINGQQPQTTSGVPSGGYITSRITNDAREDEMDENLAQVGNILGNLKNMALDMGNEIDAQNKQIDRINIKVSVKGVLCLQLRGYYREAIRN</sequence>
<dbReference type="EMBL" id="WAAB01023561">
    <property type="protein sequence ID" value="NWH81483.1"/>
    <property type="molecule type" value="Genomic_DNA"/>
</dbReference>
<dbReference type="OrthoDB" id="19261at2759"/>
<comment type="similarity">
    <text evidence="1 7">Belongs to the SNAP-25 family.</text>
</comment>
<keyword evidence="11" id="KW-1185">Reference proteome</keyword>
<dbReference type="PANTHER" id="PTHR19305:SF4">
    <property type="entry name" value="SYNAPTOSOMAL-ASSOCIATED PROTEIN 23"/>
    <property type="match status" value="1"/>
</dbReference>
<evidence type="ECO:0000256" key="8">
    <source>
        <dbReference type="SAM" id="Coils"/>
    </source>
</evidence>
<dbReference type="Pfam" id="PF00835">
    <property type="entry name" value="SNAP-25"/>
    <property type="match status" value="1"/>
</dbReference>
<dbReference type="Proteomes" id="UP000653271">
    <property type="component" value="Unassembled WGS sequence"/>
</dbReference>
<dbReference type="GO" id="GO:0019905">
    <property type="term" value="F:syntaxin binding"/>
    <property type="evidence" value="ECO:0007669"/>
    <property type="project" value="TreeGrafter"/>
</dbReference>
<dbReference type="GO" id="GO:0016082">
    <property type="term" value="P:synaptic vesicle priming"/>
    <property type="evidence" value="ECO:0007669"/>
    <property type="project" value="TreeGrafter"/>
</dbReference>
<dbReference type="PANTHER" id="PTHR19305">
    <property type="entry name" value="SYNAPTOSOMAL ASSOCIATED PROTEIN"/>
    <property type="match status" value="1"/>
</dbReference>
<feature type="non-terminal residue" evidence="10">
    <location>
        <position position="1"/>
    </location>
</feature>
<feature type="non-terminal residue" evidence="10">
    <location>
        <position position="181"/>
    </location>
</feature>
<evidence type="ECO:0000256" key="6">
    <source>
        <dbReference type="ARBA" id="ARBA00034102"/>
    </source>
</evidence>
<evidence type="ECO:0000313" key="11">
    <source>
        <dbReference type="Proteomes" id="UP000653271"/>
    </source>
</evidence>
<gene>
    <name evidence="10" type="primary">Snap23</name>
    <name evidence="10" type="ORF">PIACAY_R02140</name>
</gene>
<reference evidence="10" key="1">
    <citation type="submission" date="2019-09" db="EMBL/GenBank/DDBJ databases">
        <title>Bird 10,000 Genomes (B10K) Project - Family phase.</title>
        <authorList>
            <person name="Zhang G."/>
        </authorList>
    </citation>
    <scope>NUCLEOTIDE SEQUENCE</scope>
    <source>
        <strain evidence="10">B10K-DU-008-47</strain>
        <tissue evidence="10">Mixed tissue sample</tissue>
    </source>
</reference>
<dbReference type="GO" id="GO:0005886">
    <property type="term" value="C:plasma membrane"/>
    <property type="evidence" value="ECO:0007669"/>
    <property type="project" value="TreeGrafter"/>
</dbReference>
<organism evidence="10 11">
    <name type="scientific">Piaya cayana</name>
    <name type="common">Common squirrel cuckoo</name>
    <dbReference type="NCBI Taxonomy" id="33601"/>
    <lineage>
        <taxon>Eukaryota</taxon>
        <taxon>Metazoa</taxon>
        <taxon>Chordata</taxon>
        <taxon>Craniata</taxon>
        <taxon>Vertebrata</taxon>
        <taxon>Euteleostomi</taxon>
        <taxon>Archelosauria</taxon>
        <taxon>Archosauria</taxon>
        <taxon>Dinosauria</taxon>
        <taxon>Saurischia</taxon>
        <taxon>Theropoda</taxon>
        <taxon>Coelurosauria</taxon>
        <taxon>Aves</taxon>
        <taxon>Neognathae</taxon>
        <taxon>Neoaves</taxon>
        <taxon>Otidimorphae</taxon>
        <taxon>Cuculiformes</taxon>
        <taxon>Coccyzidae</taxon>
        <taxon>Piaya</taxon>
    </lineage>
</organism>
<dbReference type="AlphaFoldDB" id="A0A850XPV6"/>
<evidence type="ECO:0000256" key="3">
    <source>
        <dbReference type="ARBA" id="ARBA00022737"/>
    </source>
</evidence>
<evidence type="ECO:0000256" key="4">
    <source>
        <dbReference type="ARBA" id="ARBA00023018"/>
    </source>
</evidence>
<proteinExistence type="inferred from homology"/>
<evidence type="ECO:0000313" key="10">
    <source>
        <dbReference type="EMBL" id="NWH81483.1"/>
    </source>
</evidence>
<feature type="domain" description="T-SNARE coiled-coil homology" evidence="9">
    <location>
        <begin position="1"/>
        <end position="45"/>
    </location>
</feature>
<feature type="coiled-coil region" evidence="8">
    <location>
        <begin position="14"/>
        <end position="48"/>
    </location>
</feature>
<feature type="domain" description="T-SNARE coiled-coil homology" evidence="9">
    <location>
        <begin position="116"/>
        <end position="162"/>
    </location>
</feature>
<dbReference type="GO" id="GO:0043005">
    <property type="term" value="C:neuron projection"/>
    <property type="evidence" value="ECO:0007669"/>
    <property type="project" value="UniProtKB-KW"/>
</dbReference>
<dbReference type="SMART" id="SM00397">
    <property type="entry name" value="t_SNARE"/>
    <property type="match status" value="1"/>
</dbReference>
<dbReference type="PROSITE" id="PS50192">
    <property type="entry name" value="T_SNARE"/>
    <property type="match status" value="2"/>
</dbReference>